<dbReference type="EMBL" id="JBANRG010000060">
    <property type="protein sequence ID" value="KAK7442054.1"/>
    <property type="molecule type" value="Genomic_DNA"/>
</dbReference>
<keyword evidence="1" id="KW-1133">Transmembrane helix</keyword>
<organism evidence="3 4">
    <name type="scientific">Marasmiellus scandens</name>
    <dbReference type="NCBI Taxonomy" id="2682957"/>
    <lineage>
        <taxon>Eukaryota</taxon>
        <taxon>Fungi</taxon>
        <taxon>Dikarya</taxon>
        <taxon>Basidiomycota</taxon>
        <taxon>Agaricomycotina</taxon>
        <taxon>Agaricomycetes</taxon>
        <taxon>Agaricomycetidae</taxon>
        <taxon>Agaricales</taxon>
        <taxon>Marasmiineae</taxon>
        <taxon>Omphalotaceae</taxon>
        <taxon>Marasmiellus</taxon>
    </lineage>
</organism>
<sequence>MTGIIVAQVQLFFAWRVQVLADSYVLAFLAAIPSIVGCFASLMSAIYVKKYPRIYDFGHIRARVDSDMASIGDNIGFDYHRCFGVLLGKAIISFAKFQASTDDVQHRNKQGFRSTDEVVDRVIRLTVQTGMATSVVAIIDVVLYLVLPTSAIHLLFNLPLNKIYSVMLMNNLNSRHGWAYEVDSSNIEQNSRDQSGGAFVSRIGFPSSETLAVHVEEHEMSDYGSQTNSEKDMPMPSPVYQQTREVRFVSPIFKFR</sequence>
<gene>
    <name evidence="3" type="ORF">VKT23_016329</name>
</gene>
<dbReference type="PANTHER" id="PTHR40465:SF1">
    <property type="entry name" value="DUF6534 DOMAIN-CONTAINING PROTEIN"/>
    <property type="match status" value="1"/>
</dbReference>
<feature type="transmembrane region" description="Helical" evidence="1">
    <location>
        <begin position="131"/>
        <end position="156"/>
    </location>
</feature>
<dbReference type="Proteomes" id="UP001498398">
    <property type="component" value="Unassembled WGS sequence"/>
</dbReference>
<accession>A0ABR1IZR1</accession>
<keyword evidence="4" id="KW-1185">Reference proteome</keyword>
<evidence type="ECO:0000313" key="4">
    <source>
        <dbReference type="Proteomes" id="UP001498398"/>
    </source>
</evidence>
<protein>
    <recommendedName>
        <fullName evidence="2">DUF6534 domain-containing protein</fullName>
    </recommendedName>
</protein>
<feature type="transmembrane region" description="Helical" evidence="1">
    <location>
        <begin position="24"/>
        <end position="48"/>
    </location>
</feature>
<evidence type="ECO:0000256" key="1">
    <source>
        <dbReference type="SAM" id="Phobius"/>
    </source>
</evidence>
<keyword evidence="1" id="KW-0812">Transmembrane</keyword>
<dbReference type="InterPro" id="IPR045339">
    <property type="entry name" value="DUF6534"/>
</dbReference>
<comment type="caution">
    <text evidence="3">The sequence shown here is derived from an EMBL/GenBank/DDBJ whole genome shotgun (WGS) entry which is preliminary data.</text>
</comment>
<proteinExistence type="predicted"/>
<dbReference type="PANTHER" id="PTHR40465">
    <property type="entry name" value="CHROMOSOME 1, WHOLE GENOME SHOTGUN SEQUENCE"/>
    <property type="match status" value="1"/>
</dbReference>
<evidence type="ECO:0000259" key="2">
    <source>
        <dbReference type="Pfam" id="PF20152"/>
    </source>
</evidence>
<feature type="domain" description="DUF6534" evidence="2">
    <location>
        <begin position="107"/>
        <end position="176"/>
    </location>
</feature>
<evidence type="ECO:0000313" key="3">
    <source>
        <dbReference type="EMBL" id="KAK7442054.1"/>
    </source>
</evidence>
<name>A0ABR1IZR1_9AGAR</name>
<reference evidence="3 4" key="1">
    <citation type="submission" date="2024-01" db="EMBL/GenBank/DDBJ databases">
        <title>A draft genome for the cacao thread blight pathogen Marasmiellus scandens.</title>
        <authorList>
            <person name="Baruah I.K."/>
            <person name="Leung J."/>
            <person name="Bukari Y."/>
            <person name="Amoako-Attah I."/>
            <person name="Meinhardt L.W."/>
            <person name="Bailey B.A."/>
            <person name="Cohen S.P."/>
        </authorList>
    </citation>
    <scope>NUCLEOTIDE SEQUENCE [LARGE SCALE GENOMIC DNA]</scope>
    <source>
        <strain evidence="3 4">GH-19</strain>
    </source>
</reference>
<dbReference type="Pfam" id="PF20152">
    <property type="entry name" value="DUF6534"/>
    <property type="match status" value="1"/>
</dbReference>
<keyword evidence="1" id="KW-0472">Membrane</keyword>